<keyword evidence="6 12" id="KW-0851">Voltage-gated channel</keyword>
<dbReference type="Gene3D" id="1.10.287.70">
    <property type="match status" value="2"/>
</dbReference>
<feature type="region of interest" description="Disordered" evidence="13">
    <location>
        <begin position="560"/>
        <end position="594"/>
    </location>
</feature>
<name>A0AA40GG66_9HYME</name>
<dbReference type="InterPro" id="IPR005821">
    <property type="entry name" value="Ion_trans_dom"/>
</dbReference>
<keyword evidence="17" id="KW-1185">Reference proteome</keyword>
<accession>A0AA40GG66</accession>
<dbReference type="PRINTS" id="PR00170">
    <property type="entry name" value="NACHANNEL"/>
</dbReference>
<dbReference type="Pfam" id="PF16905">
    <property type="entry name" value="GPHH"/>
    <property type="match status" value="1"/>
</dbReference>
<comment type="caution">
    <text evidence="16">The sequence shown here is derived from an EMBL/GenBank/DDBJ whole genome shotgun (WGS) entry which is preliminary data.</text>
</comment>
<evidence type="ECO:0000256" key="10">
    <source>
        <dbReference type="ARBA" id="ARBA00023157"/>
    </source>
</evidence>
<evidence type="ECO:0000256" key="13">
    <source>
        <dbReference type="SAM" id="MobiDB-lite"/>
    </source>
</evidence>
<organism evidence="16 17">
    <name type="scientific">Melipona bicolor</name>
    <dbReference type="NCBI Taxonomy" id="60889"/>
    <lineage>
        <taxon>Eukaryota</taxon>
        <taxon>Metazoa</taxon>
        <taxon>Ecdysozoa</taxon>
        <taxon>Arthropoda</taxon>
        <taxon>Hexapoda</taxon>
        <taxon>Insecta</taxon>
        <taxon>Pterygota</taxon>
        <taxon>Neoptera</taxon>
        <taxon>Endopterygota</taxon>
        <taxon>Hymenoptera</taxon>
        <taxon>Apocrita</taxon>
        <taxon>Aculeata</taxon>
        <taxon>Apoidea</taxon>
        <taxon>Anthophila</taxon>
        <taxon>Apidae</taxon>
        <taxon>Melipona</taxon>
    </lineage>
</organism>
<keyword evidence="12" id="KW-0739">Sodium transport</keyword>
<comment type="caution">
    <text evidence="12">Lacks conserved residue(s) required for the propagation of feature annotation.</text>
</comment>
<dbReference type="FunFam" id="1.10.238.10:FF:000150">
    <property type="entry name" value="Sodium channel protein"/>
    <property type="match status" value="1"/>
</dbReference>
<dbReference type="InterPro" id="IPR044564">
    <property type="entry name" value="Na_chnl_inactivation_gate"/>
</dbReference>
<dbReference type="InterPro" id="IPR027359">
    <property type="entry name" value="Volt_channel_dom_sf"/>
</dbReference>
<evidence type="ECO:0000256" key="5">
    <source>
        <dbReference type="ARBA" id="ARBA00022737"/>
    </source>
</evidence>
<dbReference type="Gene3D" id="1.20.120.350">
    <property type="entry name" value="Voltage-gated potassium channels. Chain C"/>
    <property type="match status" value="1"/>
</dbReference>
<keyword evidence="12" id="KW-0894">Sodium channel</keyword>
<evidence type="ECO:0000256" key="11">
    <source>
        <dbReference type="ARBA" id="ARBA00023303"/>
    </source>
</evidence>
<feature type="transmembrane region" description="Helical" evidence="12">
    <location>
        <begin position="229"/>
        <end position="248"/>
    </location>
</feature>
<dbReference type="GO" id="GO:0022843">
    <property type="term" value="F:voltage-gated monoatomic cation channel activity"/>
    <property type="evidence" value="ECO:0007669"/>
    <property type="project" value="UniProtKB-ARBA"/>
</dbReference>
<keyword evidence="2 12" id="KW-0813">Transport</keyword>
<evidence type="ECO:0000259" key="14">
    <source>
        <dbReference type="Pfam" id="PF00520"/>
    </source>
</evidence>
<keyword evidence="4 12" id="KW-0812">Transmembrane</keyword>
<feature type="region of interest" description="Disordered" evidence="13">
    <location>
        <begin position="649"/>
        <end position="721"/>
    </location>
</feature>
<feature type="compositionally biased region" description="Gly residues" evidence="13">
    <location>
        <begin position="582"/>
        <end position="592"/>
    </location>
</feature>
<feature type="transmembrane region" description="Helical" evidence="12">
    <location>
        <begin position="384"/>
        <end position="408"/>
    </location>
</feature>
<dbReference type="InterPro" id="IPR001696">
    <property type="entry name" value="Na_channel_asu"/>
</dbReference>
<comment type="similarity">
    <text evidence="12">Belongs to the sodium channel (TC 1.A.1.10) family.</text>
</comment>
<feature type="domain" description="Ion transport" evidence="14">
    <location>
        <begin position="168"/>
        <end position="420"/>
    </location>
</feature>
<evidence type="ECO:0000256" key="7">
    <source>
        <dbReference type="ARBA" id="ARBA00022989"/>
    </source>
</evidence>
<evidence type="ECO:0000256" key="2">
    <source>
        <dbReference type="ARBA" id="ARBA00022448"/>
    </source>
</evidence>
<dbReference type="SUPFAM" id="SSF81324">
    <property type="entry name" value="Voltage-gated potassium channels"/>
    <property type="match status" value="2"/>
</dbReference>
<feature type="region of interest" description="Disordered" evidence="13">
    <location>
        <begin position="741"/>
        <end position="788"/>
    </location>
</feature>
<evidence type="ECO:0000256" key="12">
    <source>
        <dbReference type="RuleBase" id="RU361132"/>
    </source>
</evidence>
<keyword evidence="3" id="KW-1003">Cell membrane</keyword>
<dbReference type="Gene3D" id="1.10.238.10">
    <property type="entry name" value="EF-hand"/>
    <property type="match status" value="1"/>
</dbReference>
<evidence type="ECO:0000256" key="8">
    <source>
        <dbReference type="ARBA" id="ARBA00023065"/>
    </source>
</evidence>
<dbReference type="FunFam" id="1.10.287.70:FF:000385">
    <property type="entry name" value="Voltage-gated sodium channel alpha subunit isoform 2"/>
    <property type="match status" value="1"/>
</dbReference>
<feature type="domain" description="Ion transport" evidence="14">
    <location>
        <begin position="28"/>
        <end position="117"/>
    </location>
</feature>
<dbReference type="FunFam" id="1.20.120.350:FF:000039">
    <property type="entry name" value="Sodium channel protein"/>
    <property type="match status" value="1"/>
</dbReference>
<keyword evidence="11 12" id="KW-0407">Ion channel</keyword>
<reference evidence="16" key="1">
    <citation type="submission" date="2021-10" db="EMBL/GenBank/DDBJ databases">
        <title>Melipona bicolor Genome sequencing and assembly.</title>
        <authorList>
            <person name="Araujo N.S."/>
            <person name="Arias M.C."/>
        </authorList>
    </citation>
    <scope>NUCLEOTIDE SEQUENCE</scope>
    <source>
        <strain evidence="16">USP_2M_L1-L4_2017</strain>
        <tissue evidence="16">Whole body</tissue>
    </source>
</reference>
<sequence length="815" mass="91878">MKKANEEYSNRPEPIASQIVNTKDDCLRKNYSWENSKITFDHVGIAYLALFQVATFEGWMEVMQDAVDARGVDLQPQREANIYAYFYFVIFIVCGSFFTLNLFIGVIIDNFNMLKKKYEGGVLEMFLTESQKHYYTAMKKLGRKKPQKVIKRPMNQILAMFYDLSNSRRFEIAIFILIFLNMLTMGIEHYDQPHPIFFVLEVSNAFFTTVFGLEAIVKIIGLRYHYFTVPWNLFDFLLVLASILGILMEDIMVDFPVSPTLLRVVRVFRIGRILRLIKAAKGIRKLLFALVVSLPALFNIGALLALITFIYAIIGMSVFGHVKKQGALDDMVNFETFGRSMQLLFRLMTSAGWNDVLESLMVQPPDCDPTPTSRQLNGNCGYPLLAITYFTSFIIISYMIVINMYIAIILENFNQAHQEEEIGIVEDDLEMFYIRWSKYDPHATQFINFSQLSDFIASLDPPLGISKPNMVALVSFNLPIAKGNKIHCLDILHALVKHVLGHVEESEDFRKLQEQMDIKFKKQFPTRKELEIVSSTRMWKRQDKAARLIQRTIREYITAKKERERMAQEVDSQTQTSSPGAGNEGRGGGGWSGKVSAFLHVHRGSRASSRKSSRASDASDFSELGTASAWLFPNLPLLLLSGATGTHEDLPPPALTVSRPSPTAEQQSFTGSSVASATSSDLHTRSSIGGPTLGRQNAVESYPDEEVPSLPTKRRSLPPSATTLSLNTLHRDIKEAFSRRCGSLRKKQQQPAPEPAPLPIESTDVSILVTEPSPENSAPPSRPALLRRQSAATVVHVLVHRESEEYRDMQPDNAS</sequence>
<feature type="transmembrane region" description="Helical" evidence="12">
    <location>
        <begin position="196"/>
        <end position="217"/>
    </location>
</feature>
<feature type="transmembrane region" description="Helical" evidence="12">
    <location>
        <begin position="82"/>
        <end position="108"/>
    </location>
</feature>
<keyword evidence="8 12" id="KW-0406">Ion transport</keyword>
<dbReference type="PANTHER" id="PTHR10037:SF62">
    <property type="entry name" value="SODIUM CHANNEL PROTEIN 60E"/>
    <property type="match status" value="1"/>
</dbReference>
<protein>
    <recommendedName>
        <fullName evidence="12">Sodium channel protein</fullName>
    </recommendedName>
</protein>
<evidence type="ECO:0000313" key="16">
    <source>
        <dbReference type="EMBL" id="KAK1137231.1"/>
    </source>
</evidence>
<dbReference type="GO" id="GO:0005248">
    <property type="term" value="F:voltage-gated sodium channel activity"/>
    <property type="evidence" value="ECO:0007669"/>
    <property type="project" value="InterPro"/>
</dbReference>
<evidence type="ECO:0000256" key="3">
    <source>
        <dbReference type="ARBA" id="ARBA00022475"/>
    </source>
</evidence>
<dbReference type="FunFam" id="1.10.287.70:FF:000047">
    <property type="entry name" value="Sodium channel protein"/>
    <property type="match status" value="1"/>
</dbReference>
<feature type="transmembrane region" description="Helical" evidence="12">
    <location>
        <begin position="170"/>
        <end position="190"/>
    </location>
</feature>
<comment type="function">
    <text evidence="12">Mediates the voltage-dependent sodium ion permeability of excitable membranes. Assuming opened or closed conformations in response to the voltage difference across the membrane, the protein forms a sodium-selective channel through which Na(+) ions may pass in accordance with their electrochemical gradient.</text>
</comment>
<dbReference type="InterPro" id="IPR031649">
    <property type="entry name" value="GPHH_dom"/>
</dbReference>
<dbReference type="GO" id="GO:0086010">
    <property type="term" value="P:membrane depolarization during action potential"/>
    <property type="evidence" value="ECO:0007669"/>
    <property type="project" value="TreeGrafter"/>
</dbReference>
<dbReference type="CDD" id="cd13433">
    <property type="entry name" value="Na_channel_gate"/>
    <property type="match status" value="1"/>
</dbReference>
<dbReference type="EMBL" id="JAHYIQ010000001">
    <property type="protein sequence ID" value="KAK1137231.1"/>
    <property type="molecule type" value="Genomic_DNA"/>
</dbReference>
<feature type="compositionally biased region" description="Polar residues" evidence="13">
    <location>
        <begin position="658"/>
        <end position="699"/>
    </location>
</feature>
<dbReference type="InterPro" id="IPR043203">
    <property type="entry name" value="VGCC_Ca_Na"/>
</dbReference>
<dbReference type="Proteomes" id="UP001177670">
    <property type="component" value="Unassembled WGS sequence"/>
</dbReference>
<evidence type="ECO:0000313" key="17">
    <source>
        <dbReference type="Proteomes" id="UP001177670"/>
    </source>
</evidence>
<dbReference type="Pfam" id="PF00520">
    <property type="entry name" value="Ion_trans"/>
    <property type="match status" value="2"/>
</dbReference>
<gene>
    <name evidence="16" type="primary">NACP60E_1</name>
    <name evidence="16" type="ORF">K0M31_001752</name>
</gene>
<dbReference type="GO" id="GO:0019228">
    <property type="term" value="P:neuronal action potential"/>
    <property type="evidence" value="ECO:0007669"/>
    <property type="project" value="TreeGrafter"/>
</dbReference>
<keyword evidence="9 12" id="KW-0472">Membrane</keyword>
<proteinExistence type="inferred from homology"/>
<evidence type="ECO:0000256" key="4">
    <source>
        <dbReference type="ARBA" id="ARBA00022692"/>
    </source>
</evidence>
<feature type="domain" description="Voltage-dependent L-type calcium channel IQ-associated" evidence="15">
    <location>
        <begin position="432"/>
        <end position="472"/>
    </location>
</feature>
<evidence type="ECO:0000256" key="1">
    <source>
        <dbReference type="ARBA" id="ARBA00004651"/>
    </source>
</evidence>
<keyword evidence="5" id="KW-0677">Repeat</keyword>
<dbReference type="GO" id="GO:0001518">
    <property type="term" value="C:voltage-gated sodium channel complex"/>
    <property type="evidence" value="ECO:0007669"/>
    <property type="project" value="UniProtKB-UniRule"/>
</dbReference>
<feature type="transmembrane region" description="Helical" evidence="12">
    <location>
        <begin position="286"/>
        <end position="314"/>
    </location>
</feature>
<dbReference type="PANTHER" id="PTHR10037">
    <property type="entry name" value="VOLTAGE-GATED CATION CHANNEL CALCIUM AND SODIUM"/>
    <property type="match status" value="1"/>
</dbReference>
<evidence type="ECO:0000259" key="15">
    <source>
        <dbReference type="Pfam" id="PF16905"/>
    </source>
</evidence>
<keyword evidence="12" id="KW-0915">Sodium</keyword>
<evidence type="ECO:0000256" key="6">
    <source>
        <dbReference type="ARBA" id="ARBA00022882"/>
    </source>
</evidence>
<evidence type="ECO:0000256" key="9">
    <source>
        <dbReference type="ARBA" id="ARBA00023136"/>
    </source>
</evidence>
<comment type="subcellular location">
    <subcellularLocation>
        <location evidence="1 12">Cell membrane</location>
        <topology evidence="1 12">Multi-pass membrane protein</topology>
    </subcellularLocation>
</comment>
<keyword evidence="7 12" id="KW-1133">Transmembrane helix</keyword>
<keyword evidence="10" id="KW-1015">Disulfide bond</keyword>
<dbReference type="AlphaFoldDB" id="A0AA40GG66"/>